<dbReference type="HOGENOM" id="CLU_009579_15_3_1"/>
<evidence type="ECO:0000256" key="3">
    <source>
        <dbReference type="ARBA" id="ARBA00022692"/>
    </source>
</evidence>
<keyword evidence="8 10" id="KW-0325">Glycoprotein</keyword>
<feature type="transmembrane region" description="Helical" evidence="10">
    <location>
        <begin position="80"/>
        <end position="98"/>
    </location>
</feature>
<dbReference type="GO" id="GO:0001992">
    <property type="term" value="P:regulation of systemic arterial blood pressure by vasopressin"/>
    <property type="evidence" value="ECO:0007669"/>
    <property type="project" value="TreeGrafter"/>
</dbReference>
<dbReference type="OMA" id="MQDSTHQ"/>
<dbReference type="Gene3D" id="1.20.1070.10">
    <property type="entry name" value="Rhodopsin 7-helix transmembrane proteins"/>
    <property type="match status" value="1"/>
</dbReference>
<dbReference type="SUPFAM" id="SSF81321">
    <property type="entry name" value="Family A G protein-coupled receptor-like"/>
    <property type="match status" value="1"/>
</dbReference>
<dbReference type="GO" id="GO:0005886">
    <property type="term" value="C:plasma membrane"/>
    <property type="evidence" value="ECO:0007669"/>
    <property type="project" value="UniProtKB-SubCell"/>
</dbReference>
<dbReference type="PROSITE" id="PS50262">
    <property type="entry name" value="G_PROTEIN_RECEP_F1_2"/>
    <property type="match status" value="1"/>
</dbReference>
<evidence type="ECO:0000256" key="1">
    <source>
        <dbReference type="ARBA" id="ARBA00004651"/>
    </source>
</evidence>
<dbReference type="STRING" id="7897.ENSLACP00000015306"/>
<name>H3B085_LATCH</name>
<proteinExistence type="inferred from homology"/>
<reference evidence="13" key="1">
    <citation type="submission" date="2011-08" db="EMBL/GenBank/DDBJ databases">
        <title>The draft genome of Latimeria chalumnae.</title>
        <authorList>
            <person name="Di Palma F."/>
            <person name="Alfoldi J."/>
            <person name="Johnson J."/>
            <person name="Berlin A."/>
            <person name="Gnerre S."/>
            <person name="Jaffe D."/>
            <person name="MacCallum I."/>
            <person name="Young S."/>
            <person name="Walker B.J."/>
            <person name="Lander E."/>
            <person name="Lindblad-Toh K."/>
        </authorList>
    </citation>
    <scope>NUCLEOTIDE SEQUENCE [LARGE SCALE GENOMIC DNA]</scope>
    <source>
        <strain evidence="13">Wild caught</strain>
    </source>
</reference>
<comment type="subcellular location">
    <subcellularLocation>
        <location evidence="1 10">Cell membrane</location>
        <topology evidence="1 10">Multi-pass membrane protein</topology>
    </subcellularLocation>
</comment>
<reference evidence="12" key="3">
    <citation type="submission" date="2025-09" db="UniProtKB">
        <authorList>
            <consortium name="Ensembl"/>
        </authorList>
    </citation>
    <scope>IDENTIFICATION</scope>
</reference>
<dbReference type="Ensembl" id="ENSLACT00000015412.1">
    <property type="protein sequence ID" value="ENSLACP00000015306.1"/>
    <property type="gene ID" value="ENSLACG00000013474.1"/>
</dbReference>
<evidence type="ECO:0000259" key="11">
    <source>
        <dbReference type="PROSITE" id="PS50262"/>
    </source>
</evidence>
<dbReference type="PANTHER" id="PTHR24241:SF133">
    <property type="entry name" value="OXYTOCIN RECEPTOR"/>
    <property type="match status" value="1"/>
</dbReference>
<feature type="transmembrane region" description="Helical" evidence="10">
    <location>
        <begin position="159"/>
        <end position="181"/>
    </location>
</feature>
<dbReference type="PANTHER" id="PTHR24241">
    <property type="entry name" value="NEUROPEPTIDE RECEPTOR-RELATED G-PROTEIN COUPLED RECEPTOR"/>
    <property type="match status" value="1"/>
</dbReference>
<dbReference type="PRINTS" id="PR00237">
    <property type="entry name" value="GPCRRHODOPSN"/>
</dbReference>
<gene>
    <name evidence="12" type="primary">AVPR2B.1</name>
</gene>
<evidence type="ECO:0000256" key="2">
    <source>
        <dbReference type="ARBA" id="ARBA00022475"/>
    </source>
</evidence>
<dbReference type="PROSITE" id="PS00237">
    <property type="entry name" value="G_PROTEIN_RECEP_F1_1"/>
    <property type="match status" value="1"/>
</dbReference>
<feature type="domain" description="G-protein coupled receptors family 1 profile" evidence="11">
    <location>
        <begin position="60"/>
        <end position="326"/>
    </location>
</feature>
<dbReference type="CDD" id="cd15388">
    <property type="entry name" value="7tmA_V2R"/>
    <property type="match status" value="1"/>
</dbReference>
<keyword evidence="9 10" id="KW-0807">Transducer</keyword>
<evidence type="ECO:0000256" key="6">
    <source>
        <dbReference type="ARBA" id="ARBA00023136"/>
    </source>
</evidence>
<feature type="transmembrane region" description="Helical" evidence="10">
    <location>
        <begin position="306"/>
        <end position="329"/>
    </location>
</feature>
<feature type="transmembrane region" description="Helical" evidence="10">
    <location>
        <begin position="206"/>
        <end position="230"/>
    </location>
</feature>
<keyword evidence="6 10" id="KW-0472">Membrane</keyword>
<evidence type="ECO:0000256" key="7">
    <source>
        <dbReference type="ARBA" id="ARBA00023170"/>
    </source>
</evidence>
<keyword evidence="2" id="KW-1003">Cell membrane</keyword>
<dbReference type="InParanoid" id="H3B085"/>
<dbReference type="EMBL" id="AFYH01124248">
    <property type="status" value="NOT_ANNOTATED_CDS"/>
    <property type="molecule type" value="Genomic_DNA"/>
</dbReference>
<dbReference type="GeneTree" id="ENSGT01050000244882"/>
<dbReference type="Pfam" id="PF00001">
    <property type="entry name" value="7tm_1"/>
    <property type="match status" value="1"/>
</dbReference>
<keyword evidence="7 10" id="KW-0675">Receptor</keyword>
<evidence type="ECO:0000256" key="10">
    <source>
        <dbReference type="RuleBase" id="RU046427"/>
    </source>
</evidence>
<feature type="transmembrane region" description="Helical" evidence="10">
    <location>
        <begin position="118"/>
        <end position="139"/>
    </location>
</feature>
<keyword evidence="4 10" id="KW-1133">Transmembrane helix</keyword>
<evidence type="ECO:0000313" key="12">
    <source>
        <dbReference type="Ensembl" id="ENSLACP00000015306.1"/>
    </source>
</evidence>
<dbReference type="EMBL" id="AFYH01124247">
    <property type="status" value="NOT_ANNOTATED_CDS"/>
    <property type="molecule type" value="Genomic_DNA"/>
</dbReference>
<dbReference type="InterPro" id="IPR017452">
    <property type="entry name" value="GPCR_Rhodpsn_7TM"/>
</dbReference>
<organism evidence="12 13">
    <name type="scientific">Latimeria chalumnae</name>
    <name type="common">Coelacanth</name>
    <dbReference type="NCBI Taxonomy" id="7897"/>
    <lineage>
        <taxon>Eukaryota</taxon>
        <taxon>Metazoa</taxon>
        <taxon>Chordata</taxon>
        <taxon>Craniata</taxon>
        <taxon>Vertebrata</taxon>
        <taxon>Euteleostomi</taxon>
        <taxon>Coelacanthiformes</taxon>
        <taxon>Coelacanthidae</taxon>
        <taxon>Latimeria</taxon>
    </lineage>
</organism>
<dbReference type="GO" id="GO:0042277">
    <property type="term" value="F:peptide binding"/>
    <property type="evidence" value="ECO:0007669"/>
    <property type="project" value="TreeGrafter"/>
</dbReference>
<dbReference type="InterPro" id="IPR001817">
    <property type="entry name" value="Vasoprsn_rcpt"/>
</dbReference>
<keyword evidence="5 10" id="KW-0297">G-protein coupled receptor</keyword>
<dbReference type="PRINTS" id="PR00896">
    <property type="entry name" value="VASOPRESSINR"/>
</dbReference>
<evidence type="ECO:0000256" key="5">
    <source>
        <dbReference type="ARBA" id="ARBA00023040"/>
    </source>
</evidence>
<dbReference type="GO" id="GO:0045907">
    <property type="term" value="P:positive regulation of vasoconstriction"/>
    <property type="evidence" value="ECO:0007669"/>
    <property type="project" value="TreeGrafter"/>
</dbReference>
<feature type="transmembrane region" description="Helical" evidence="10">
    <location>
        <begin position="274"/>
        <end position="294"/>
    </location>
</feature>
<feature type="transmembrane region" description="Helical" evidence="10">
    <location>
        <begin position="42"/>
        <end position="68"/>
    </location>
</feature>
<dbReference type="eggNOG" id="KOG3656">
    <property type="taxonomic scope" value="Eukaryota"/>
</dbReference>
<dbReference type="GO" id="GO:0005000">
    <property type="term" value="F:vasopressin receptor activity"/>
    <property type="evidence" value="ECO:0007669"/>
    <property type="project" value="InterPro"/>
</dbReference>
<sequence>SLNKSLPLLNRSHLEELVFYGNANSSLKERSQNQLFERDNKLAMIEIAVLSLIFFCASATNSILLMTLWKRRKQVSRMHVFVLHLCLADLVVAFFQVFPQLFWDITERFIGPDIVCRLIKYLQIVGMFASTYMIVVMTLDRYQAICNPMVTFQRRRTRWNIPICIAWTISLIGSLPQVFIFSKVEILPGVFDCWAHFLEPWGLKAYITWTALVVFILPTLIVIVCQVRIYRAIQTNLYIKTHQDSENTKKTTLPSRASSVAGVSKARIKTVKMTVVIVVAYIACWAPFFTVQLWSVWDHNAPKETAVFTILMLLANLNSCTNPCIYLFFSGQLPKSLIAMVCGKRSDIRDSMPEEPSVVSTLYVSQKSLS</sequence>
<evidence type="ECO:0000313" key="13">
    <source>
        <dbReference type="Proteomes" id="UP000008672"/>
    </source>
</evidence>
<dbReference type="Proteomes" id="UP000008672">
    <property type="component" value="Unassembled WGS sequence"/>
</dbReference>
<comment type="similarity">
    <text evidence="10">Belongs to the G-protein coupled receptor 1 family. Vasopressin/oxytocin receptor subfamily.</text>
</comment>
<keyword evidence="13" id="KW-1185">Reference proteome</keyword>
<keyword evidence="3 10" id="KW-0812">Transmembrane</keyword>
<reference evidence="12" key="2">
    <citation type="submission" date="2025-08" db="UniProtKB">
        <authorList>
            <consortium name="Ensembl"/>
        </authorList>
    </citation>
    <scope>IDENTIFICATION</scope>
</reference>
<dbReference type="AlphaFoldDB" id="H3B085"/>
<dbReference type="FunFam" id="1.20.1070.10:FF:000205">
    <property type="entry name" value="[Arg8]-vasotocin receptor"/>
    <property type="match status" value="1"/>
</dbReference>
<dbReference type="InterPro" id="IPR000276">
    <property type="entry name" value="GPCR_Rhodpsn"/>
</dbReference>
<evidence type="ECO:0000256" key="4">
    <source>
        <dbReference type="ARBA" id="ARBA00022989"/>
    </source>
</evidence>
<evidence type="ECO:0000256" key="9">
    <source>
        <dbReference type="ARBA" id="ARBA00023224"/>
    </source>
</evidence>
<protein>
    <submittedName>
        <fullName evidence="12">Arginine vasopressin receptor 2b, tandem duplicate, 1</fullName>
    </submittedName>
</protein>
<accession>H3B085</accession>
<evidence type="ECO:0000256" key="8">
    <source>
        <dbReference type="ARBA" id="ARBA00023180"/>
    </source>
</evidence>
<dbReference type="GO" id="GO:0032870">
    <property type="term" value="P:cellular response to hormone stimulus"/>
    <property type="evidence" value="ECO:0007669"/>
    <property type="project" value="TreeGrafter"/>
</dbReference>